<dbReference type="GO" id="GO:0006310">
    <property type="term" value="P:DNA recombination"/>
    <property type="evidence" value="ECO:0007669"/>
    <property type="project" value="UniProtKB-KW"/>
</dbReference>
<reference evidence="4 5" key="1">
    <citation type="submission" date="2013-01" db="EMBL/GenBank/DDBJ databases">
        <title>The Genome Sequence of Clostridium clostridioforme 90A8.</title>
        <authorList>
            <consortium name="The Broad Institute Genome Sequencing Platform"/>
            <person name="Earl A."/>
            <person name="Ward D."/>
            <person name="Feldgarden M."/>
            <person name="Gevers D."/>
            <person name="Courvalin P."/>
            <person name="Lambert T."/>
            <person name="Walker B."/>
            <person name="Young S.K."/>
            <person name="Zeng Q."/>
            <person name="Gargeya S."/>
            <person name="Fitzgerald M."/>
            <person name="Haas B."/>
            <person name="Abouelleil A."/>
            <person name="Alvarado L."/>
            <person name="Arachchi H.M."/>
            <person name="Berlin A.M."/>
            <person name="Chapman S.B."/>
            <person name="Dewar J."/>
            <person name="Goldberg J."/>
            <person name="Griggs A."/>
            <person name="Gujja S."/>
            <person name="Hansen M."/>
            <person name="Howarth C."/>
            <person name="Imamovic A."/>
            <person name="Larimer J."/>
            <person name="McCowan C."/>
            <person name="Murphy C."/>
            <person name="Neiman D."/>
            <person name="Pearson M."/>
            <person name="Priest M."/>
            <person name="Roberts A."/>
            <person name="Saif S."/>
            <person name="Shea T."/>
            <person name="Sisk P."/>
            <person name="Sykes S."/>
            <person name="Wortman J."/>
            <person name="Nusbaum C."/>
            <person name="Birren B."/>
        </authorList>
    </citation>
    <scope>NUCLEOTIDE SEQUENCE [LARGE SCALE GENOMIC DNA]</scope>
    <source>
        <strain evidence="4 5">90A8</strain>
    </source>
</reference>
<dbReference type="InterPro" id="IPR002104">
    <property type="entry name" value="Integrase_catalytic"/>
</dbReference>
<dbReference type="InterPro" id="IPR013762">
    <property type="entry name" value="Integrase-like_cat_sf"/>
</dbReference>
<organism evidence="4 5">
    <name type="scientific">[Clostridium] clostridioforme 90A8</name>
    <dbReference type="NCBI Taxonomy" id="999408"/>
    <lineage>
        <taxon>Bacteria</taxon>
        <taxon>Bacillati</taxon>
        <taxon>Bacillota</taxon>
        <taxon>Clostridia</taxon>
        <taxon>Lachnospirales</taxon>
        <taxon>Lachnospiraceae</taxon>
        <taxon>Enterocloster</taxon>
    </lineage>
</organism>
<dbReference type="AlphaFoldDB" id="A0A0E2HBI6"/>
<evidence type="ECO:0000256" key="1">
    <source>
        <dbReference type="ARBA" id="ARBA00023125"/>
    </source>
</evidence>
<dbReference type="InterPro" id="IPR010998">
    <property type="entry name" value="Integrase_recombinase_N"/>
</dbReference>
<evidence type="ECO:0000313" key="4">
    <source>
        <dbReference type="EMBL" id="ENZ15666.1"/>
    </source>
</evidence>
<evidence type="ECO:0000259" key="3">
    <source>
        <dbReference type="PROSITE" id="PS51898"/>
    </source>
</evidence>
<dbReference type="Gene3D" id="1.10.443.10">
    <property type="entry name" value="Intergrase catalytic core"/>
    <property type="match status" value="1"/>
</dbReference>
<dbReference type="Gene3D" id="1.10.150.130">
    <property type="match status" value="1"/>
</dbReference>
<comment type="caution">
    <text evidence="4">The sequence shown here is derived from an EMBL/GenBank/DDBJ whole genome shotgun (WGS) entry which is preliminary data.</text>
</comment>
<name>A0A0E2HBI6_9FIRM</name>
<dbReference type="PANTHER" id="PTHR30349:SF90">
    <property type="entry name" value="TYROSINE RECOMBINASE XERD"/>
    <property type="match status" value="1"/>
</dbReference>
<gene>
    <name evidence="4" type="ORF">HMPREF1090_02239</name>
</gene>
<dbReference type="SUPFAM" id="SSF56349">
    <property type="entry name" value="DNA breaking-rejoining enzymes"/>
    <property type="match status" value="1"/>
</dbReference>
<keyword evidence="2" id="KW-0233">DNA recombination</keyword>
<evidence type="ECO:0000313" key="5">
    <source>
        <dbReference type="Proteomes" id="UP000013085"/>
    </source>
</evidence>
<dbReference type="HOGENOM" id="CLU_027562_23_4_9"/>
<feature type="domain" description="Tyr recombinase" evidence="3">
    <location>
        <begin position="215"/>
        <end position="403"/>
    </location>
</feature>
<evidence type="ECO:0000256" key="2">
    <source>
        <dbReference type="ARBA" id="ARBA00023172"/>
    </source>
</evidence>
<dbReference type="GO" id="GO:0015074">
    <property type="term" value="P:DNA integration"/>
    <property type="evidence" value="ECO:0007669"/>
    <property type="project" value="InterPro"/>
</dbReference>
<proteinExistence type="predicted"/>
<dbReference type="InterPro" id="IPR011010">
    <property type="entry name" value="DNA_brk_join_enz"/>
</dbReference>
<dbReference type="EMBL" id="AGYR01000022">
    <property type="protein sequence ID" value="ENZ15666.1"/>
    <property type="molecule type" value="Genomic_DNA"/>
</dbReference>
<dbReference type="Pfam" id="PF00589">
    <property type="entry name" value="Phage_integrase"/>
    <property type="match status" value="1"/>
</dbReference>
<dbReference type="PANTHER" id="PTHR30349">
    <property type="entry name" value="PHAGE INTEGRASE-RELATED"/>
    <property type="match status" value="1"/>
</dbReference>
<dbReference type="PROSITE" id="PS51898">
    <property type="entry name" value="TYR_RECOMBINASE"/>
    <property type="match status" value="1"/>
</dbReference>
<dbReference type="Proteomes" id="UP000013085">
    <property type="component" value="Unassembled WGS sequence"/>
</dbReference>
<protein>
    <recommendedName>
        <fullName evidence="3">Tyr recombinase domain-containing protein</fullName>
    </recommendedName>
</protein>
<sequence length="415" mass="47745">MQNDISVAALCLNLEQKLMEVWNNELTLERYRKVLAEFTVFAGNSSYSQSLGADFLIARFTERGGLVSTDEHSRKEETYFRCMRMLAEYHNFGIIHRRNDFFGEIVWPGPFRQCTEGFFEAVIKEGLSYGYVTRSRMIIHDLLLFLDARDIHTPDKISVRDNDEFIKSFYGLSPKGIETKLCTLRRYYRHLYLQGYIRVPLAERLPKASIQGRMAFPTVWGQDEIKKIEDSAERISPAGKRSYAMVLLAARLGLRIGDIRNLKLHDIDWTKKQISIIRHKTQKALLLPLPEEVGWAVIDYLKNGRPVTESPNVFVRHRPPYDAFSVTSSLNHIFSSVMVNAGLPPEKNTDVGWHTFRRSLATNLLQNNVGINVISEILGHSDPDTAGKYYVQLDLENLKKCALEMEVMDYVRKDS</sequence>
<accession>A0A0E2HBI6</accession>
<keyword evidence="1" id="KW-0238">DNA-binding</keyword>
<dbReference type="CDD" id="cd01188">
    <property type="entry name" value="INT_RitA_C_like"/>
    <property type="match status" value="1"/>
</dbReference>
<dbReference type="InterPro" id="IPR050090">
    <property type="entry name" value="Tyrosine_recombinase_XerCD"/>
</dbReference>
<dbReference type="RefSeq" id="WP_002595691.1">
    <property type="nucleotide sequence ID" value="NZ_KB851020.1"/>
</dbReference>
<dbReference type="GO" id="GO:0003677">
    <property type="term" value="F:DNA binding"/>
    <property type="evidence" value="ECO:0007669"/>
    <property type="project" value="UniProtKB-KW"/>
</dbReference>
<dbReference type="PATRIC" id="fig|999408.3.peg.2404"/>